<dbReference type="AlphaFoldDB" id="A0A848DDW0"/>
<feature type="compositionally biased region" description="Gly residues" evidence="4">
    <location>
        <begin position="270"/>
        <end position="279"/>
    </location>
</feature>
<evidence type="ECO:0000256" key="4">
    <source>
        <dbReference type="SAM" id="MobiDB-lite"/>
    </source>
</evidence>
<organism evidence="6 7">
    <name type="scientific">Pseudonocardia bannensis</name>
    <dbReference type="NCBI Taxonomy" id="630973"/>
    <lineage>
        <taxon>Bacteria</taxon>
        <taxon>Bacillati</taxon>
        <taxon>Actinomycetota</taxon>
        <taxon>Actinomycetes</taxon>
        <taxon>Pseudonocardiales</taxon>
        <taxon>Pseudonocardiaceae</taxon>
        <taxon>Pseudonocardia</taxon>
    </lineage>
</organism>
<feature type="region of interest" description="Disordered" evidence="4">
    <location>
        <begin position="258"/>
        <end position="279"/>
    </location>
</feature>
<gene>
    <name evidence="6" type="ORF">HF519_04160</name>
</gene>
<keyword evidence="1" id="KW-0805">Transcription regulation</keyword>
<dbReference type="GO" id="GO:0003677">
    <property type="term" value="F:DNA binding"/>
    <property type="evidence" value="ECO:0007669"/>
    <property type="project" value="UniProtKB-KW"/>
</dbReference>
<comment type="caution">
    <text evidence="6">The sequence shown here is derived from an EMBL/GenBank/DDBJ whole genome shotgun (WGS) entry which is preliminary data.</text>
</comment>
<keyword evidence="2" id="KW-0238">DNA-binding</keyword>
<keyword evidence="3" id="KW-0804">Transcription</keyword>
<keyword evidence="7" id="KW-1185">Reference proteome</keyword>
<dbReference type="InterPro" id="IPR000524">
    <property type="entry name" value="Tscrpt_reg_HTH_GntR"/>
</dbReference>
<dbReference type="InterPro" id="IPR011711">
    <property type="entry name" value="GntR_C"/>
</dbReference>
<dbReference type="RefSeq" id="WP_169410278.1">
    <property type="nucleotide sequence ID" value="NZ_JAAXKZ010000008.1"/>
</dbReference>
<dbReference type="SUPFAM" id="SSF46785">
    <property type="entry name" value="Winged helix' DNA-binding domain"/>
    <property type="match status" value="1"/>
</dbReference>
<dbReference type="EMBL" id="JAAXKZ010000008">
    <property type="protein sequence ID" value="NMH90789.1"/>
    <property type="molecule type" value="Genomic_DNA"/>
</dbReference>
<evidence type="ECO:0000256" key="1">
    <source>
        <dbReference type="ARBA" id="ARBA00023015"/>
    </source>
</evidence>
<dbReference type="SMART" id="SM00345">
    <property type="entry name" value="HTH_GNTR"/>
    <property type="match status" value="1"/>
</dbReference>
<evidence type="ECO:0000313" key="7">
    <source>
        <dbReference type="Proteomes" id="UP000586918"/>
    </source>
</evidence>
<dbReference type="InterPro" id="IPR008920">
    <property type="entry name" value="TF_FadR/GntR_C"/>
</dbReference>
<dbReference type="PRINTS" id="PR00035">
    <property type="entry name" value="HTHGNTR"/>
</dbReference>
<evidence type="ECO:0000256" key="2">
    <source>
        <dbReference type="ARBA" id="ARBA00023125"/>
    </source>
</evidence>
<dbReference type="PROSITE" id="PS50949">
    <property type="entry name" value="HTH_GNTR"/>
    <property type="match status" value="1"/>
</dbReference>
<dbReference type="Gene3D" id="1.10.10.10">
    <property type="entry name" value="Winged helix-like DNA-binding domain superfamily/Winged helix DNA-binding domain"/>
    <property type="match status" value="1"/>
</dbReference>
<sequence>MTVRRPGNTVEEIYQTLWERIIDGVYAPGFRMSQSVLAAELQVSRTPLREALHRLEGDGLLVSEANRGMEVAPTNVAQVEQYYALRLLVEPPTIAAIVSELDDAELAKMGSELDSMEADRHRIRDFQEAHRRFHDLAIRHYPAATAELTHSLHLKIYRHQRLYFSRPEAPEDFTHVDRMFLEAMLARDPELTRRLLEFHLIDAAIGLVREGEPDHRFHALLLATRGVGIELESLPDGRLDRPAHIRWQRAELRPLPALRTANLDHTAGPEAGGEGSARA</sequence>
<protein>
    <submittedName>
        <fullName evidence="6">GntR family transcriptional regulator</fullName>
    </submittedName>
</protein>
<evidence type="ECO:0000256" key="3">
    <source>
        <dbReference type="ARBA" id="ARBA00023163"/>
    </source>
</evidence>
<dbReference type="CDD" id="cd07377">
    <property type="entry name" value="WHTH_GntR"/>
    <property type="match status" value="1"/>
</dbReference>
<accession>A0A848DDW0</accession>
<evidence type="ECO:0000313" key="6">
    <source>
        <dbReference type="EMBL" id="NMH90789.1"/>
    </source>
</evidence>
<dbReference type="Proteomes" id="UP000586918">
    <property type="component" value="Unassembled WGS sequence"/>
</dbReference>
<name>A0A848DDW0_9PSEU</name>
<dbReference type="GO" id="GO:0003700">
    <property type="term" value="F:DNA-binding transcription factor activity"/>
    <property type="evidence" value="ECO:0007669"/>
    <property type="project" value="InterPro"/>
</dbReference>
<dbReference type="Pfam" id="PF00392">
    <property type="entry name" value="GntR"/>
    <property type="match status" value="1"/>
</dbReference>
<feature type="domain" description="HTH gntR-type" evidence="5">
    <location>
        <begin position="7"/>
        <end position="74"/>
    </location>
</feature>
<reference evidence="6 7" key="1">
    <citation type="submission" date="2020-04" db="EMBL/GenBank/DDBJ databases">
        <authorList>
            <person name="Klaysubun C."/>
            <person name="Duangmal K."/>
            <person name="Lipun K."/>
        </authorList>
    </citation>
    <scope>NUCLEOTIDE SEQUENCE [LARGE SCALE GENOMIC DNA]</scope>
    <source>
        <strain evidence="6 7">DSM 45300</strain>
    </source>
</reference>
<dbReference type="Pfam" id="PF07729">
    <property type="entry name" value="FCD"/>
    <property type="match status" value="1"/>
</dbReference>
<proteinExistence type="predicted"/>
<dbReference type="PANTHER" id="PTHR43537">
    <property type="entry name" value="TRANSCRIPTIONAL REGULATOR, GNTR FAMILY"/>
    <property type="match status" value="1"/>
</dbReference>
<evidence type="ECO:0000259" key="5">
    <source>
        <dbReference type="PROSITE" id="PS50949"/>
    </source>
</evidence>
<dbReference type="SMART" id="SM00895">
    <property type="entry name" value="FCD"/>
    <property type="match status" value="1"/>
</dbReference>
<dbReference type="SUPFAM" id="SSF48008">
    <property type="entry name" value="GntR ligand-binding domain-like"/>
    <property type="match status" value="1"/>
</dbReference>
<dbReference type="Gene3D" id="1.20.120.530">
    <property type="entry name" value="GntR ligand-binding domain-like"/>
    <property type="match status" value="1"/>
</dbReference>
<dbReference type="InterPro" id="IPR036390">
    <property type="entry name" value="WH_DNA-bd_sf"/>
</dbReference>
<dbReference type="InterPro" id="IPR036388">
    <property type="entry name" value="WH-like_DNA-bd_sf"/>
</dbReference>
<dbReference type="PANTHER" id="PTHR43537:SF5">
    <property type="entry name" value="UXU OPERON TRANSCRIPTIONAL REGULATOR"/>
    <property type="match status" value="1"/>
</dbReference>